<dbReference type="InterPro" id="IPR018211">
    <property type="entry name" value="ADH_Fe_CS"/>
</dbReference>
<dbReference type="OrthoDB" id="9778433at2"/>
<comment type="cofactor">
    <cofactor evidence="1">
        <name>Fe cation</name>
        <dbReference type="ChEBI" id="CHEBI:24875"/>
    </cofactor>
</comment>
<dbReference type="RefSeq" id="WP_088860975.1">
    <property type="nucleotide sequence ID" value="NZ_CP022115.1"/>
</dbReference>
<dbReference type="FunFam" id="3.40.50.1970:FF:000003">
    <property type="entry name" value="Alcohol dehydrogenase, iron-containing"/>
    <property type="match status" value="1"/>
</dbReference>
<dbReference type="GO" id="GO:0005829">
    <property type="term" value="C:cytosol"/>
    <property type="evidence" value="ECO:0007669"/>
    <property type="project" value="TreeGrafter"/>
</dbReference>
<sequence>MKFSFANPSRIVFGQGQIAALAGLVPAGARVLLMYGGGSIKRNGVWEQVRTALGERVVVEFAGVEVNPDVSTLDRAVALAKAEGLDYVLAVGGGSVIDGAKYVAAAACYDGEGWDILTHRHVPQAALPLGVVLTLAATGSESNVNSVVSRRATGEKLAFASEHVYPRFAVLDPSVLASLPDRQLVNGLADAFVHVCEQYLTRPGQTPVQTGYAEVLLNTLHDLAQRFDMRREPEWLESLMWSANQALNGLIGQGVVQDWATHRIGHEFTARYGLDHARTLTLVQPALLRETLPEKQARLERMGARVFGLTGEGEQLARGTIVALEAFYRALGLPVCLRDTDIEDVDCASHILEALKQHNMLPLGESGCIDAERAARILADACR</sequence>
<accession>A0A248LK76</accession>
<dbReference type="CDD" id="cd08187">
    <property type="entry name" value="BDH"/>
    <property type="match status" value="1"/>
</dbReference>
<dbReference type="PROSITE" id="PS00913">
    <property type="entry name" value="ADH_IRON_1"/>
    <property type="match status" value="1"/>
</dbReference>
<dbReference type="InterPro" id="IPR056798">
    <property type="entry name" value="ADH_Fe_C"/>
</dbReference>
<feature type="domain" description="Alcohol dehydrogenase iron-type/glycerol dehydrogenase GldA" evidence="4">
    <location>
        <begin position="8"/>
        <end position="173"/>
    </location>
</feature>
<comment type="similarity">
    <text evidence="2">Belongs to the iron-containing alcohol dehydrogenase family.</text>
</comment>
<dbReference type="InterPro" id="IPR001670">
    <property type="entry name" value="ADH_Fe/GldA"/>
</dbReference>
<keyword evidence="3" id="KW-0560">Oxidoreductase</keyword>
<dbReference type="InterPro" id="IPR044731">
    <property type="entry name" value="BDH-like"/>
</dbReference>
<gene>
    <name evidence="6" type="ORF">LHGZ1_2033</name>
</gene>
<name>A0A248LK76_9NEIS</name>
<evidence type="ECO:0000256" key="2">
    <source>
        <dbReference type="ARBA" id="ARBA00007358"/>
    </source>
</evidence>
<dbReference type="PANTHER" id="PTHR43633">
    <property type="entry name" value="ALCOHOL DEHYDROGENASE YQHD"/>
    <property type="match status" value="1"/>
</dbReference>
<feature type="domain" description="Fe-containing alcohol dehydrogenase-like C-terminal" evidence="5">
    <location>
        <begin position="188"/>
        <end position="359"/>
    </location>
</feature>
<dbReference type="Pfam" id="PF25137">
    <property type="entry name" value="ADH_Fe_C"/>
    <property type="match status" value="1"/>
</dbReference>
<organism evidence="6 7">
    <name type="scientific">Laribacter hongkongensis</name>
    <dbReference type="NCBI Taxonomy" id="168471"/>
    <lineage>
        <taxon>Bacteria</taxon>
        <taxon>Pseudomonadati</taxon>
        <taxon>Pseudomonadota</taxon>
        <taxon>Betaproteobacteria</taxon>
        <taxon>Neisseriales</taxon>
        <taxon>Aquaspirillaceae</taxon>
        <taxon>Laribacter</taxon>
    </lineage>
</organism>
<dbReference type="PANTHER" id="PTHR43633:SF1">
    <property type="entry name" value="ALCOHOL DEHYDROGENASE YQHD"/>
    <property type="match status" value="1"/>
</dbReference>
<evidence type="ECO:0000259" key="5">
    <source>
        <dbReference type="Pfam" id="PF25137"/>
    </source>
</evidence>
<evidence type="ECO:0000256" key="1">
    <source>
        <dbReference type="ARBA" id="ARBA00001962"/>
    </source>
</evidence>
<dbReference type="GO" id="GO:0046872">
    <property type="term" value="F:metal ion binding"/>
    <property type="evidence" value="ECO:0007669"/>
    <property type="project" value="InterPro"/>
</dbReference>
<proteinExistence type="inferred from homology"/>
<dbReference type="Pfam" id="PF00465">
    <property type="entry name" value="Fe-ADH"/>
    <property type="match status" value="1"/>
</dbReference>
<dbReference type="GO" id="GO:1990362">
    <property type="term" value="F:butanol dehydrogenase (NAD+) activity"/>
    <property type="evidence" value="ECO:0007669"/>
    <property type="project" value="InterPro"/>
</dbReference>
<dbReference type="SUPFAM" id="SSF56796">
    <property type="entry name" value="Dehydroquinate synthase-like"/>
    <property type="match status" value="1"/>
</dbReference>
<evidence type="ECO:0000313" key="6">
    <source>
        <dbReference type="EMBL" id="ASJ24864.1"/>
    </source>
</evidence>
<dbReference type="GO" id="GO:1990002">
    <property type="term" value="F:methylglyoxal reductase (NADPH) (acetol producing) activity"/>
    <property type="evidence" value="ECO:0007669"/>
    <property type="project" value="TreeGrafter"/>
</dbReference>
<dbReference type="AlphaFoldDB" id="A0A248LK76"/>
<evidence type="ECO:0000259" key="4">
    <source>
        <dbReference type="Pfam" id="PF00465"/>
    </source>
</evidence>
<dbReference type="Gene3D" id="3.40.50.1970">
    <property type="match status" value="1"/>
</dbReference>
<dbReference type="Gene3D" id="1.20.1090.10">
    <property type="entry name" value="Dehydroquinate synthase-like - alpha domain"/>
    <property type="match status" value="1"/>
</dbReference>
<dbReference type="EMBL" id="CP022115">
    <property type="protein sequence ID" value="ASJ24864.1"/>
    <property type="molecule type" value="Genomic_DNA"/>
</dbReference>
<protein>
    <submittedName>
        <fullName evidence="6">Iron-containing alcohol dehydrogenase</fullName>
    </submittedName>
</protein>
<evidence type="ECO:0000313" key="7">
    <source>
        <dbReference type="Proteomes" id="UP000197424"/>
    </source>
</evidence>
<reference evidence="7" key="1">
    <citation type="submission" date="2017-06" db="EMBL/GenBank/DDBJ databases">
        <title>Whole genome sequence of Laribacter hongkongensis LHGZ1.</title>
        <authorList>
            <person name="Chen D."/>
            <person name="Wu H."/>
            <person name="Chen J."/>
        </authorList>
    </citation>
    <scope>NUCLEOTIDE SEQUENCE [LARGE SCALE GENOMIC DNA]</scope>
    <source>
        <strain evidence="7">LHGZ1</strain>
    </source>
</reference>
<dbReference type="GO" id="GO:0008106">
    <property type="term" value="F:alcohol dehydrogenase (NADP+) activity"/>
    <property type="evidence" value="ECO:0007669"/>
    <property type="project" value="TreeGrafter"/>
</dbReference>
<evidence type="ECO:0000256" key="3">
    <source>
        <dbReference type="ARBA" id="ARBA00023002"/>
    </source>
</evidence>
<dbReference type="Proteomes" id="UP000197424">
    <property type="component" value="Chromosome"/>
</dbReference>